<comment type="caution">
    <text evidence="5">The sequence shown here is derived from an EMBL/GenBank/DDBJ whole genome shotgun (WGS) entry which is preliminary data.</text>
</comment>
<dbReference type="PANTHER" id="PTHR43046">
    <property type="entry name" value="GDP-MANNOSE MANNOSYL HYDROLASE"/>
    <property type="match status" value="1"/>
</dbReference>
<dbReference type="PRINTS" id="PR00502">
    <property type="entry name" value="NUDIXFAMILY"/>
</dbReference>
<dbReference type="PROSITE" id="PS51462">
    <property type="entry name" value="NUDIX"/>
    <property type="match status" value="1"/>
</dbReference>
<evidence type="ECO:0000313" key="5">
    <source>
        <dbReference type="EMBL" id="GII57771.1"/>
    </source>
</evidence>
<dbReference type="SUPFAM" id="SSF55811">
    <property type="entry name" value="Nudix"/>
    <property type="match status" value="1"/>
</dbReference>
<dbReference type="InterPro" id="IPR000086">
    <property type="entry name" value="NUDIX_hydrolase_dom"/>
</dbReference>
<feature type="domain" description="Nudix hydrolase" evidence="4">
    <location>
        <begin position="15"/>
        <end position="146"/>
    </location>
</feature>
<proteinExistence type="predicted"/>
<protein>
    <submittedName>
        <fullName evidence="5">NUDIX hydrolase</fullName>
    </submittedName>
</protein>
<dbReference type="RefSeq" id="WP_203947880.1">
    <property type="nucleotide sequence ID" value="NZ_BOOR01000055.1"/>
</dbReference>
<evidence type="ECO:0000256" key="3">
    <source>
        <dbReference type="ARBA" id="ARBA00022842"/>
    </source>
</evidence>
<name>A0A8J3XYU0_9ACTN</name>
<dbReference type="InterPro" id="IPR015797">
    <property type="entry name" value="NUDIX_hydrolase-like_dom_sf"/>
</dbReference>
<organism evidence="5 6">
    <name type="scientific">Planotetraspora thailandica</name>
    <dbReference type="NCBI Taxonomy" id="487172"/>
    <lineage>
        <taxon>Bacteria</taxon>
        <taxon>Bacillati</taxon>
        <taxon>Actinomycetota</taxon>
        <taxon>Actinomycetes</taxon>
        <taxon>Streptosporangiales</taxon>
        <taxon>Streptosporangiaceae</taxon>
        <taxon>Planotetraspora</taxon>
    </lineage>
</organism>
<keyword evidence="2 5" id="KW-0378">Hydrolase</keyword>
<accession>A0A8J3XYU0</accession>
<gene>
    <name evidence="5" type="ORF">Pth03_61600</name>
</gene>
<dbReference type="AlphaFoldDB" id="A0A8J3XYU0"/>
<dbReference type="Gene3D" id="3.90.79.10">
    <property type="entry name" value="Nucleoside Triphosphate Pyrophosphohydrolase"/>
    <property type="match status" value="1"/>
</dbReference>
<dbReference type="EMBL" id="BOOR01000055">
    <property type="protein sequence ID" value="GII57771.1"/>
    <property type="molecule type" value="Genomic_DNA"/>
</dbReference>
<comment type="cofactor">
    <cofactor evidence="1">
        <name>Mg(2+)</name>
        <dbReference type="ChEBI" id="CHEBI:18420"/>
    </cofactor>
</comment>
<dbReference type="PANTHER" id="PTHR43046:SF12">
    <property type="entry name" value="GDP-MANNOSE MANNOSYL HYDROLASE"/>
    <property type="match status" value="1"/>
</dbReference>
<reference evidence="5" key="1">
    <citation type="submission" date="2021-01" db="EMBL/GenBank/DDBJ databases">
        <title>Whole genome shotgun sequence of Planotetraspora thailandica NBRC 104271.</title>
        <authorList>
            <person name="Komaki H."/>
            <person name="Tamura T."/>
        </authorList>
    </citation>
    <scope>NUCLEOTIDE SEQUENCE</scope>
    <source>
        <strain evidence="5">NBRC 104271</strain>
    </source>
</reference>
<dbReference type="CDD" id="cd18876">
    <property type="entry name" value="NUDIX_Hydrolase"/>
    <property type="match status" value="1"/>
</dbReference>
<sequence length="164" mass="17448">MSEPASFAAFVASVPRFRAGAGALLRDERGRVLLVHPVYKDTWEIPGGLVEAGESPLAALVRELEEELSITPSPARLACVDWAPPKPPWDAGLMFVFDAGTLSASQIDQIRLPPGELDQHLFAPPADLDGILPPSLARRMRTAIAAADAGVTLYAEDGVARSLP</sequence>
<dbReference type="Pfam" id="PF00293">
    <property type="entry name" value="NUDIX"/>
    <property type="match status" value="1"/>
</dbReference>
<dbReference type="Proteomes" id="UP000605992">
    <property type="component" value="Unassembled WGS sequence"/>
</dbReference>
<evidence type="ECO:0000259" key="4">
    <source>
        <dbReference type="PROSITE" id="PS51462"/>
    </source>
</evidence>
<keyword evidence="6" id="KW-1185">Reference proteome</keyword>
<evidence type="ECO:0000256" key="1">
    <source>
        <dbReference type="ARBA" id="ARBA00001946"/>
    </source>
</evidence>
<evidence type="ECO:0000256" key="2">
    <source>
        <dbReference type="ARBA" id="ARBA00022801"/>
    </source>
</evidence>
<dbReference type="InterPro" id="IPR020476">
    <property type="entry name" value="Nudix_hydrolase"/>
</dbReference>
<dbReference type="GO" id="GO:0016787">
    <property type="term" value="F:hydrolase activity"/>
    <property type="evidence" value="ECO:0007669"/>
    <property type="project" value="UniProtKB-KW"/>
</dbReference>
<evidence type="ECO:0000313" key="6">
    <source>
        <dbReference type="Proteomes" id="UP000605992"/>
    </source>
</evidence>
<keyword evidence="3" id="KW-0460">Magnesium</keyword>